<dbReference type="EMBL" id="LT629690">
    <property type="protein sequence ID" value="SDE87635.1"/>
    <property type="molecule type" value="Genomic_DNA"/>
</dbReference>
<dbReference type="GO" id="GO:0055085">
    <property type="term" value="P:transmembrane transport"/>
    <property type="evidence" value="ECO:0007669"/>
    <property type="project" value="TreeGrafter"/>
</dbReference>
<comment type="subcellular location">
    <subcellularLocation>
        <location evidence="1">Membrane</location>
        <topology evidence="1">Multi-pass membrane protein</topology>
    </subcellularLocation>
</comment>
<proteinExistence type="inferred from homology"/>
<dbReference type="GO" id="GO:0016020">
    <property type="term" value="C:membrane"/>
    <property type="evidence" value="ECO:0007669"/>
    <property type="project" value="UniProtKB-SubCell"/>
</dbReference>
<feature type="transmembrane region" description="Helical" evidence="6">
    <location>
        <begin position="12"/>
        <end position="32"/>
    </location>
</feature>
<dbReference type="Pfam" id="PF01594">
    <property type="entry name" value="AI-2E_transport"/>
    <property type="match status" value="1"/>
</dbReference>
<evidence type="ECO:0000256" key="6">
    <source>
        <dbReference type="SAM" id="Phobius"/>
    </source>
</evidence>
<dbReference type="Proteomes" id="UP000182427">
    <property type="component" value="Chromosome I"/>
</dbReference>
<gene>
    <name evidence="7" type="ORF">SAMN05444167_0698</name>
</gene>
<keyword evidence="3 6" id="KW-0812">Transmembrane</keyword>
<reference evidence="7 8" key="1">
    <citation type="submission" date="2016-10" db="EMBL/GenBank/DDBJ databases">
        <authorList>
            <person name="de Groot N.N."/>
        </authorList>
    </citation>
    <scope>NUCLEOTIDE SEQUENCE [LARGE SCALE GENOMIC DNA]</scope>
    <source>
        <strain evidence="7 8">GAS232</strain>
    </source>
</reference>
<evidence type="ECO:0000256" key="5">
    <source>
        <dbReference type="ARBA" id="ARBA00023136"/>
    </source>
</evidence>
<evidence type="ECO:0000256" key="2">
    <source>
        <dbReference type="ARBA" id="ARBA00009773"/>
    </source>
</evidence>
<feature type="transmembrane region" description="Helical" evidence="6">
    <location>
        <begin position="207"/>
        <end position="239"/>
    </location>
</feature>
<feature type="transmembrane region" description="Helical" evidence="6">
    <location>
        <begin position="44"/>
        <end position="66"/>
    </location>
</feature>
<feature type="transmembrane region" description="Helical" evidence="6">
    <location>
        <begin position="245"/>
        <end position="264"/>
    </location>
</feature>
<evidence type="ECO:0000313" key="7">
    <source>
        <dbReference type="EMBL" id="SDE87635.1"/>
    </source>
</evidence>
<feature type="transmembrane region" description="Helical" evidence="6">
    <location>
        <begin position="181"/>
        <end position="200"/>
    </location>
</feature>
<keyword evidence="5 6" id="KW-0472">Membrane</keyword>
<keyword evidence="4 6" id="KW-1133">Transmembrane helix</keyword>
<dbReference type="PANTHER" id="PTHR21716:SF62">
    <property type="entry name" value="TRANSPORT PROTEIN YDBI-RELATED"/>
    <property type="match status" value="1"/>
</dbReference>
<organism evidence="7 8">
    <name type="scientific">Terriglobus roseus</name>
    <dbReference type="NCBI Taxonomy" id="392734"/>
    <lineage>
        <taxon>Bacteria</taxon>
        <taxon>Pseudomonadati</taxon>
        <taxon>Acidobacteriota</taxon>
        <taxon>Terriglobia</taxon>
        <taxon>Terriglobales</taxon>
        <taxon>Acidobacteriaceae</taxon>
        <taxon>Terriglobus</taxon>
    </lineage>
</organism>
<protein>
    <submittedName>
        <fullName evidence="7">Predicted PurR-regulated permease PerM</fullName>
    </submittedName>
</protein>
<comment type="similarity">
    <text evidence="2">Belongs to the autoinducer-2 exporter (AI-2E) (TC 2.A.86) family.</text>
</comment>
<name>A0A1G7GHS7_9BACT</name>
<keyword evidence="8" id="KW-1185">Reference proteome</keyword>
<dbReference type="PANTHER" id="PTHR21716">
    <property type="entry name" value="TRANSMEMBRANE PROTEIN"/>
    <property type="match status" value="1"/>
</dbReference>
<evidence type="ECO:0000256" key="3">
    <source>
        <dbReference type="ARBA" id="ARBA00022692"/>
    </source>
</evidence>
<evidence type="ECO:0000256" key="4">
    <source>
        <dbReference type="ARBA" id="ARBA00022989"/>
    </source>
</evidence>
<feature type="transmembrane region" description="Helical" evidence="6">
    <location>
        <begin position="271"/>
        <end position="289"/>
    </location>
</feature>
<dbReference type="AlphaFoldDB" id="A0A1G7GHS7"/>
<sequence>MGLFWKIRHVLGIVYVSGLLAVVLNPVVMKISRVQIRGRSMPKPFAVVALVVGIALGLFLLFWFGLPPVLNDFRNFLSDAPGRLPVLMARLQRIPMADKIGLTHLNDRLASTMETFAGYVFSSLPLWAEHLLDVLTASILCVYFILEGQQVYDYFLSLVVPKSRVRLANTLLVAEERVSRWLIGQLILMLLVAIYSIIAFRILNVRYFLLLGVLMGLTNIIPVAGNLVTIILVTLIAAADSFTKAGLVIAAYLIYIQLENAFLIPRIMKSSVDLMGVTVLISLLVGTAISGIPGALVAVPTAAIVVVFANEYLVQHEDPNRLSVLD</sequence>
<dbReference type="OrthoDB" id="117595at2"/>
<dbReference type="InterPro" id="IPR002549">
    <property type="entry name" value="AI-2E-like"/>
</dbReference>
<evidence type="ECO:0000313" key="8">
    <source>
        <dbReference type="Proteomes" id="UP000182427"/>
    </source>
</evidence>
<accession>A0A1G7GHS7</accession>
<evidence type="ECO:0000256" key="1">
    <source>
        <dbReference type="ARBA" id="ARBA00004141"/>
    </source>
</evidence>